<gene>
    <name evidence="1" type="ORF">FOYG_17365</name>
</gene>
<accession>W9HES1</accession>
<organism evidence="1 2">
    <name type="scientific">Fusarium oxysporum NRRL 32931</name>
    <dbReference type="NCBI Taxonomy" id="660029"/>
    <lineage>
        <taxon>Eukaryota</taxon>
        <taxon>Fungi</taxon>
        <taxon>Dikarya</taxon>
        <taxon>Ascomycota</taxon>
        <taxon>Pezizomycotina</taxon>
        <taxon>Sordariomycetes</taxon>
        <taxon>Hypocreomycetidae</taxon>
        <taxon>Hypocreales</taxon>
        <taxon>Nectriaceae</taxon>
        <taxon>Fusarium</taxon>
        <taxon>Fusarium oxysporum species complex</taxon>
    </lineage>
</organism>
<evidence type="ECO:0000313" key="1">
    <source>
        <dbReference type="EMBL" id="EWY79460.1"/>
    </source>
</evidence>
<reference evidence="1 2" key="1">
    <citation type="submission" date="2011-06" db="EMBL/GenBank/DDBJ databases">
        <title>The Genome Sequence of Fusarium oxysporum FOSC 3-a.</title>
        <authorList>
            <consortium name="The Broad Institute Genome Sequencing Platform"/>
            <person name="Ma L.-J."/>
            <person name="Gale L.R."/>
            <person name="Schwartz D.C."/>
            <person name="Zhou S."/>
            <person name="Corby-Kistler H."/>
            <person name="Young S.K."/>
            <person name="Zeng Q."/>
            <person name="Gargeya S."/>
            <person name="Fitzgerald M."/>
            <person name="Haas B."/>
            <person name="Abouelleil A."/>
            <person name="Alvarado L."/>
            <person name="Arachchi H.M."/>
            <person name="Berlin A."/>
            <person name="Brown A."/>
            <person name="Chapman S.B."/>
            <person name="Chen Z."/>
            <person name="Dunbar C."/>
            <person name="Freedman E."/>
            <person name="Gearin G."/>
            <person name="Gellesch M."/>
            <person name="Goldberg J."/>
            <person name="Griggs A."/>
            <person name="Gujja S."/>
            <person name="Heiman D."/>
            <person name="Howarth C."/>
            <person name="Larson L."/>
            <person name="Lui A."/>
            <person name="MacDonald P.J.P."/>
            <person name="Mehta T."/>
            <person name="Montmayeur A."/>
            <person name="Murphy C."/>
            <person name="Neiman D."/>
            <person name="Pearson M."/>
            <person name="Priest M."/>
            <person name="Roberts A."/>
            <person name="Saif S."/>
            <person name="Shea T."/>
            <person name="Shenoy N."/>
            <person name="Sisk P."/>
            <person name="Stolte C."/>
            <person name="Sykes S."/>
            <person name="Wortman J."/>
            <person name="Nusbaum C."/>
            <person name="Birren B."/>
        </authorList>
    </citation>
    <scope>NUCLEOTIDE SEQUENCE [LARGE SCALE GENOMIC DNA]</scope>
    <source>
        <strain evidence="2">FOSC 3-a</strain>
    </source>
</reference>
<name>W9HES1_FUSOX</name>
<dbReference type="Proteomes" id="UP000030753">
    <property type="component" value="Unassembled WGS sequence"/>
</dbReference>
<protein>
    <submittedName>
        <fullName evidence="1">Uncharacterized protein</fullName>
    </submittedName>
</protein>
<dbReference type="AlphaFoldDB" id="W9HES1"/>
<dbReference type="HOGENOM" id="CLU_1057828_0_0_1"/>
<sequence length="263" mass="30306">MENLVRLIASHPVLRGLAALPKVGNICQDRKGQFACTLTSLDYGSAQPFLPALQEIQLFTTEEPFQLIGSFNNLEKLNVDLEAVRLPGSHIWSSLKNLYLRGMIDIDRLGVFLDEHRAITRCHLDILSFLRPIESLPSQICVLLRERWRDDILNTRVAESIFEYAEAHAEGHERSLLRHLYRRLSELETEQIVANVRQFIISAFEALLEHELARYIEDMGNTRVQLNDPSQFEATYCIRYFCEDERIIKDEADFAESREGQGT</sequence>
<dbReference type="EMBL" id="JH717865">
    <property type="protein sequence ID" value="EWY79460.1"/>
    <property type="molecule type" value="Genomic_DNA"/>
</dbReference>
<proteinExistence type="predicted"/>
<evidence type="ECO:0000313" key="2">
    <source>
        <dbReference type="Proteomes" id="UP000030753"/>
    </source>
</evidence>